<dbReference type="EMBL" id="KQ253745">
    <property type="protein sequence ID" value="KNC69686.1"/>
    <property type="molecule type" value="Genomic_DNA"/>
</dbReference>
<evidence type="ECO:0000313" key="2">
    <source>
        <dbReference type="EMBL" id="KNC69686.1"/>
    </source>
</evidence>
<feature type="non-terminal residue" evidence="2">
    <location>
        <position position="82"/>
    </location>
</feature>
<sequence>MSLGSFPLQTHPLRSSLINVVSGSQTKPFAGTHTLATHIKGNPTALAKHRSNQVSDSVFNVCTAVVCATTYVLALMVHDLGQ</sequence>
<keyword evidence="1" id="KW-0812">Transmembrane</keyword>
<accession>A0A0L0EZ52</accession>
<feature type="transmembrane region" description="Helical" evidence="1">
    <location>
        <begin position="58"/>
        <end position="77"/>
    </location>
</feature>
<keyword evidence="1" id="KW-0472">Membrane</keyword>
<keyword evidence="1" id="KW-1133">Transmembrane helix</keyword>
<reference evidence="2 3" key="1">
    <citation type="submission" date="2011-02" db="EMBL/GenBank/DDBJ databases">
        <title>The Genome Sequence of Sphaeroforma arctica JP610.</title>
        <authorList>
            <consortium name="The Broad Institute Genome Sequencing Platform"/>
            <person name="Russ C."/>
            <person name="Cuomo C."/>
            <person name="Young S.K."/>
            <person name="Zeng Q."/>
            <person name="Gargeya S."/>
            <person name="Alvarado L."/>
            <person name="Berlin A."/>
            <person name="Chapman S.B."/>
            <person name="Chen Z."/>
            <person name="Freedman E."/>
            <person name="Gellesch M."/>
            <person name="Goldberg J."/>
            <person name="Griggs A."/>
            <person name="Gujja S."/>
            <person name="Heilman E."/>
            <person name="Heiman D."/>
            <person name="Howarth C."/>
            <person name="Mehta T."/>
            <person name="Neiman D."/>
            <person name="Pearson M."/>
            <person name="Roberts A."/>
            <person name="Saif S."/>
            <person name="Shea T."/>
            <person name="Shenoy N."/>
            <person name="Sisk P."/>
            <person name="Stolte C."/>
            <person name="Sykes S."/>
            <person name="White J."/>
            <person name="Yandava C."/>
            <person name="Burger G."/>
            <person name="Gray M.W."/>
            <person name="Holland P.W.H."/>
            <person name="King N."/>
            <person name="Lang F.B.F."/>
            <person name="Roger A.J."/>
            <person name="Ruiz-Trillo I."/>
            <person name="Haas B."/>
            <person name="Nusbaum C."/>
            <person name="Birren B."/>
        </authorList>
    </citation>
    <scope>NUCLEOTIDE SEQUENCE [LARGE SCALE GENOMIC DNA]</scope>
    <source>
        <strain evidence="2 3">JP610</strain>
    </source>
</reference>
<evidence type="ECO:0000256" key="1">
    <source>
        <dbReference type="SAM" id="Phobius"/>
    </source>
</evidence>
<organism evidence="2 3">
    <name type="scientific">Sphaeroforma arctica JP610</name>
    <dbReference type="NCBI Taxonomy" id="667725"/>
    <lineage>
        <taxon>Eukaryota</taxon>
        <taxon>Ichthyosporea</taxon>
        <taxon>Ichthyophonida</taxon>
        <taxon>Sphaeroforma</taxon>
    </lineage>
</organism>
<protein>
    <submittedName>
        <fullName evidence="2">Uncharacterized protein</fullName>
    </submittedName>
</protein>
<dbReference type="Proteomes" id="UP000054560">
    <property type="component" value="Unassembled WGS sequence"/>
</dbReference>
<name>A0A0L0EZ52_9EUKA</name>
<dbReference type="GeneID" id="25918302"/>
<dbReference type="RefSeq" id="XP_014143588.1">
    <property type="nucleotide sequence ID" value="XM_014288113.1"/>
</dbReference>
<gene>
    <name evidence="2" type="ORF">SARC_17798</name>
</gene>
<dbReference type="AlphaFoldDB" id="A0A0L0EZ52"/>
<proteinExistence type="predicted"/>
<evidence type="ECO:0000313" key="3">
    <source>
        <dbReference type="Proteomes" id="UP000054560"/>
    </source>
</evidence>
<keyword evidence="3" id="KW-1185">Reference proteome</keyword>